<feature type="region of interest" description="Disordered" evidence="1">
    <location>
        <begin position="76"/>
        <end position="150"/>
    </location>
</feature>
<evidence type="ECO:0000313" key="2">
    <source>
        <dbReference type="EMBL" id="GAA2250041.1"/>
    </source>
</evidence>
<organism evidence="2 3">
    <name type="scientific">Herbiconiux moechotypicola</name>
    <dbReference type="NCBI Taxonomy" id="637393"/>
    <lineage>
        <taxon>Bacteria</taxon>
        <taxon>Bacillati</taxon>
        <taxon>Actinomycetota</taxon>
        <taxon>Actinomycetes</taxon>
        <taxon>Micrococcales</taxon>
        <taxon>Microbacteriaceae</taxon>
        <taxon>Herbiconiux</taxon>
    </lineage>
</organism>
<proteinExistence type="predicted"/>
<name>A0ABN3E750_9MICO</name>
<protein>
    <submittedName>
        <fullName evidence="2">Uncharacterized protein</fullName>
    </submittedName>
</protein>
<comment type="caution">
    <text evidence="2">The sequence shown here is derived from an EMBL/GenBank/DDBJ whole genome shotgun (WGS) entry which is preliminary data.</text>
</comment>
<evidence type="ECO:0000256" key="1">
    <source>
        <dbReference type="SAM" id="MobiDB-lite"/>
    </source>
</evidence>
<dbReference type="Proteomes" id="UP001500929">
    <property type="component" value="Unassembled WGS sequence"/>
</dbReference>
<gene>
    <name evidence="2" type="ORF">GCM10009851_39530</name>
</gene>
<keyword evidence="3" id="KW-1185">Reference proteome</keyword>
<accession>A0ABN3E750</accession>
<sequence>MRSLTVEQSRGWIDYTTGALRDTAQLRQSDPDLVSVARRLAFEDADGVVRIAFLGDERSQAEAVAALRAAAPALDVSAADRGAPPTSAGRLDGLQALRRAQGWLAPPGSRSPLSSPDAMRDTPPAGGPTSRGSGPYLPDARYGSDRGEGR</sequence>
<dbReference type="EMBL" id="BAAAQY010000017">
    <property type="protein sequence ID" value="GAA2250041.1"/>
    <property type="molecule type" value="Genomic_DNA"/>
</dbReference>
<evidence type="ECO:0000313" key="3">
    <source>
        <dbReference type="Proteomes" id="UP001500929"/>
    </source>
</evidence>
<reference evidence="2 3" key="1">
    <citation type="journal article" date="2019" name="Int. J. Syst. Evol. Microbiol.">
        <title>The Global Catalogue of Microorganisms (GCM) 10K type strain sequencing project: providing services to taxonomists for standard genome sequencing and annotation.</title>
        <authorList>
            <consortium name="The Broad Institute Genomics Platform"/>
            <consortium name="The Broad Institute Genome Sequencing Center for Infectious Disease"/>
            <person name="Wu L."/>
            <person name="Ma J."/>
        </authorList>
    </citation>
    <scope>NUCLEOTIDE SEQUENCE [LARGE SCALE GENOMIC DNA]</scope>
    <source>
        <strain evidence="2 3">JCM 16117</strain>
    </source>
</reference>